<sequence length="82" mass="9671">MTEKLEIHYTPKHGSWLNMAEIELSILARQCLSDRFPSREALAAQVDAWQRERNQAKVTINWRFTTADARIKLKRLYPSIEQ</sequence>
<dbReference type="InterPro" id="IPR038717">
    <property type="entry name" value="Tc1-like_DDE_dom"/>
</dbReference>
<comment type="caution">
    <text evidence="3">The sequence shown here is derived from an EMBL/GenBank/DDBJ whole genome shotgun (WGS) entry which is preliminary data.</text>
</comment>
<dbReference type="Proteomes" id="UP000326912">
    <property type="component" value="Unassembled WGS sequence"/>
</dbReference>
<gene>
    <name evidence="2" type="ORF">KDW_59770</name>
    <name evidence="3" type="ORF">KDW_63200</name>
</gene>
<evidence type="ECO:0000313" key="4">
    <source>
        <dbReference type="Proteomes" id="UP000326912"/>
    </source>
</evidence>
<dbReference type="AlphaFoldDB" id="A0A5J4KR17"/>
<accession>A0A5J4KR17</accession>
<evidence type="ECO:0000259" key="1">
    <source>
        <dbReference type="Pfam" id="PF13358"/>
    </source>
</evidence>
<name>A0A5J4KR17_9CHLR</name>
<protein>
    <recommendedName>
        <fullName evidence="1">Tc1-like transposase DDE domain-containing protein</fullName>
    </recommendedName>
</protein>
<proteinExistence type="predicted"/>
<feature type="domain" description="Tc1-like transposase DDE" evidence="1">
    <location>
        <begin position="3"/>
        <end position="42"/>
    </location>
</feature>
<keyword evidence="4" id="KW-1185">Reference proteome</keyword>
<dbReference type="Pfam" id="PF13358">
    <property type="entry name" value="DDE_3"/>
    <property type="match status" value="1"/>
</dbReference>
<evidence type="ECO:0000313" key="3">
    <source>
        <dbReference type="EMBL" id="GER92158.1"/>
    </source>
</evidence>
<organism evidence="3 4">
    <name type="scientific">Dictyobacter vulcani</name>
    <dbReference type="NCBI Taxonomy" id="2607529"/>
    <lineage>
        <taxon>Bacteria</taxon>
        <taxon>Bacillati</taxon>
        <taxon>Chloroflexota</taxon>
        <taxon>Ktedonobacteria</taxon>
        <taxon>Ktedonobacterales</taxon>
        <taxon>Dictyobacteraceae</taxon>
        <taxon>Dictyobacter</taxon>
    </lineage>
</organism>
<dbReference type="EMBL" id="BKZW01000006">
    <property type="protein sequence ID" value="GER92158.1"/>
    <property type="molecule type" value="Genomic_DNA"/>
</dbReference>
<reference evidence="3 4" key="1">
    <citation type="submission" date="2019-10" db="EMBL/GenBank/DDBJ databases">
        <title>Dictyobacter vulcani sp. nov., within the class Ktedonobacteria, isolated from soil of volcanic Mt. Zao.</title>
        <authorList>
            <person name="Zheng Y."/>
            <person name="Wang C.M."/>
            <person name="Sakai Y."/>
            <person name="Abe K."/>
            <person name="Yokota A."/>
            <person name="Yabe S."/>
        </authorList>
    </citation>
    <scope>NUCLEOTIDE SEQUENCE [LARGE SCALE GENOMIC DNA]</scope>
    <source>
        <strain evidence="3 4">W12</strain>
    </source>
</reference>
<dbReference type="EMBL" id="BKZW01000004">
    <property type="protein sequence ID" value="GER91815.1"/>
    <property type="molecule type" value="Genomic_DNA"/>
</dbReference>
<evidence type="ECO:0000313" key="2">
    <source>
        <dbReference type="EMBL" id="GER91815.1"/>
    </source>
</evidence>